<dbReference type="SUPFAM" id="SSF82199">
    <property type="entry name" value="SET domain"/>
    <property type="match status" value="1"/>
</dbReference>
<dbReference type="GO" id="GO:0005737">
    <property type="term" value="C:cytoplasm"/>
    <property type="evidence" value="ECO:0007669"/>
    <property type="project" value="TreeGrafter"/>
</dbReference>
<proteinExistence type="predicted"/>
<comment type="caution">
    <text evidence="5">The sequence shown here is derived from an EMBL/GenBank/DDBJ whole genome shotgun (WGS) entry which is preliminary data.</text>
</comment>
<dbReference type="GO" id="GO:0008276">
    <property type="term" value="F:protein methyltransferase activity"/>
    <property type="evidence" value="ECO:0007669"/>
    <property type="project" value="UniProtKB-ARBA"/>
</dbReference>
<dbReference type="Gene3D" id="2.170.270.10">
    <property type="entry name" value="SET domain"/>
    <property type="match status" value="1"/>
</dbReference>
<dbReference type="SUPFAM" id="SSF144232">
    <property type="entry name" value="HIT/MYND zinc finger-like"/>
    <property type="match status" value="1"/>
</dbReference>
<dbReference type="Pfam" id="PF00856">
    <property type="entry name" value="SET"/>
    <property type="match status" value="1"/>
</dbReference>
<dbReference type="GO" id="GO:0008757">
    <property type="term" value="F:S-adenosylmethionine-dependent methyltransferase activity"/>
    <property type="evidence" value="ECO:0007669"/>
    <property type="project" value="UniProtKB-ARBA"/>
</dbReference>
<dbReference type="GO" id="GO:0008170">
    <property type="term" value="F:N-methyltransferase activity"/>
    <property type="evidence" value="ECO:0007669"/>
    <property type="project" value="UniProtKB-ARBA"/>
</dbReference>
<keyword evidence="2" id="KW-0808">Transferase</keyword>
<dbReference type="SUPFAM" id="SSF48452">
    <property type="entry name" value="TPR-like"/>
    <property type="match status" value="1"/>
</dbReference>
<evidence type="ECO:0000313" key="5">
    <source>
        <dbReference type="EMBL" id="PCG80306.1"/>
    </source>
</evidence>
<dbReference type="Gene3D" id="1.10.220.160">
    <property type="match status" value="1"/>
</dbReference>
<dbReference type="EMBL" id="NWSH01000043">
    <property type="protein sequence ID" value="PCG80306.1"/>
    <property type="molecule type" value="Genomic_DNA"/>
</dbReference>
<organism evidence="5">
    <name type="scientific">Heliothis virescens</name>
    <name type="common">Tobacco budworm moth</name>
    <dbReference type="NCBI Taxonomy" id="7102"/>
    <lineage>
        <taxon>Eukaryota</taxon>
        <taxon>Metazoa</taxon>
        <taxon>Ecdysozoa</taxon>
        <taxon>Arthropoda</taxon>
        <taxon>Hexapoda</taxon>
        <taxon>Insecta</taxon>
        <taxon>Pterygota</taxon>
        <taxon>Neoptera</taxon>
        <taxon>Endopterygota</taxon>
        <taxon>Lepidoptera</taxon>
        <taxon>Glossata</taxon>
        <taxon>Ditrysia</taxon>
        <taxon>Noctuoidea</taxon>
        <taxon>Noctuidae</taxon>
        <taxon>Heliothinae</taxon>
        <taxon>Heliothis</taxon>
    </lineage>
</organism>
<keyword evidence="1" id="KW-0489">Methyltransferase</keyword>
<dbReference type="AlphaFoldDB" id="A0A2A4K8H8"/>
<evidence type="ECO:0000256" key="3">
    <source>
        <dbReference type="ARBA" id="ARBA00022691"/>
    </source>
</evidence>
<dbReference type="InterPro" id="IPR011990">
    <property type="entry name" value="TPR-like_helical_dom_sf"/>
</dbReference>
<dbReference type="GO" id="GO:0032259">
    <property type="term" value="P:methylation"/>
    <property type="evidence" value="ECO:0007669"/>
    <property type="project" value="UniProtKB-KW"/>
</dbReference>
<evidence type="ECO:0000259" key="4">
    <source>
        <dbReference type="PROSITE" id="PS50280"/>
    </source>
</evidence>
<dbReference type="PROSITE" id="PS50280">
    <property type="entry name" value="SET"/>
    <property type="match status" value="1"/>
</dbReference>
<sequence length="571" mass="64866">MLQLPIFYGQHQNSPLDSVYKALHNKDLAKSVAAAGEVLKRTNTFVKNDNKGKQAQASIEHGIEGKKAFCQGDFQLALVKYNMALMKAPYDSEAMRLSYYSRAELLLKTKQFKACIKDVETCLALSCPDSLVTKLRELRAEASQFTWLQDFALQHAATPFTENYFKIKGECHPEIPCAISDVEVIMESGQVKIVAARDIPVGTLVALETAFVAAEHIMNHVTSCHYCLKMSFNLIPCDGCCEAFFCDKICKEKSMREGHNIACKIMDILIDDVKLPVKAVLKIRQLCDSWDEFISASYDLGTDRMKNATIADIFGSDKFSLLNSNYDTHFKYGALFNRSMYFANVIHYLDVKTSFFPTEPEKKKAAKDAVSRMLMHLSIYCTPVQLQHCTSMCVEGRVSLHNHPNKGYFPLISRLAHSCLPNLYVAGLRNSAALLSIMPIKKGDELTISYLGHWLEVKPSENRFRAKKMFVHYRTICQDCKICSEDDTLRKQSLSDEELRAYHTFIIHHPDTTANFPQNISTRYKDTCKILQKLSKVPFSKEYALAFVALVHCLMHCIEFKFPNVIMNQYE</sequence>
<dbReference type="Gene3D" id="6.10.140.2220">
    <property type="match status" value="1"/>
</dbReference>
<dbReference type="PANTHER" id="PTHR46165:SF6">
    <property type="entry name" value="SET AND MYND DOMAIN-CONTAINING PROTEIN 4-LIKE PROTEIN"/>
    <property type="match status" value="1"/>
</dbReference>
<dbReference type="InterPro" id="IPR052097">
    <property type="entry name" value="SET-MYND_domain_protein"/>
</dbReference>
<keyword evidence="3" id="KW-0949">S-adenosyl-L-methionine</keyword>
<feature type="domain" description="SET" evidence="4">
    <location>
        <begin position="173"/>
        <end position="451"/>
    </location>
</feature>
<dbReference type="EMBL" id="NWSH01000043">
    <property type="protein sequence ID" value="PCG80307.1"/>
    <property type="molecule type" value="Genomic_DNA"/>
</dbReference>
<protein>
    <recommendedName>
        <fullName evidence="4">SET domain-containing protein</fullName>
    </recommendedName>
</protein>
<reference evidence="5" key="1">
    <citation type="submission" date="2017-09" db="EMBL/GenBank/DDBJ databases">
        <title>Contemporary evolution of a Lepidopteran species, Heliothis virescens, in response to modern agricultural practices.</title>
        <authorList>
            <person name="Fritz M.L."/>
            <person name="Deyonke A.M."/>
            <person name="Papanicolaou A."/>
            <person name="Micinski S."/>
            <person name="Westbrook J."/>
            <person name="Gould F."/>
        </authorList>
    </citation>
    <scope>NUCLEOTIDE SEQUENCE [LARGE SCALE GENOMIC DNA]</scope>
    <source>
        <strain evidence="5">HvINT-</strain>
        <tissue evidence="5">Whole body</tissue>
    </source>
</reference>
<dbReference type="STRING" id="7102.A0A2A4K8H8"/>
<gene>
    <name evidence="5" type="ORF">B5V51_9297</name>
</gene>
<dbReference type="Gene3D" id="1.25.40.10">
    <property type="entry name" value="Tetratricopeptide repeat domain"/>
    <property type="match status" value="1"/>
</dbReference>
<dbReference type="GO" id="GO:0042826">
    <property type="term" value="F:histone deacetylase binding"/>
    <property type="evidence" value="ECO:0007669"/>
    <property type="project" value="TreeGrafter"/>
</dbReference>
<dbReference type="InterPro" id="IPR001214">
    <property type="entry name" value="SET_dom"/>
</dbReference>
<dbReference type="GO" id="GO:0005634">
    <property type="term" value="C:nucleus"/>
    <property type="evidence" value="ECO:0007669"/>
    <property type="project" value="TreeGrafter"/>
</dbReference>
<evidence type="ECO:0000256" key="2">
    <source>
        <dbReference type="ARBA" id="ARBA00022679"/>
    </source>
</evidence>
<dbReference type="PANTHER" id="PTHR46165">
    <property type="entry name" value="SET AND MYND DOMAIN-CONTAINING PROTEIN 4"/>
    <property type="match status" value="1"/>
</dbReference>
<evidence type="ECO:0000256" key="1">
    <source>
        <dbReference type="ARBA" id="ARBA00022603"/>
    </source>
</evidence>
<accession>A0A2A4K8H8</accession>
<dbReference type="InterPro" id="IPR046341">
    <property type="entry name" value="SET_dom_sf"/>
</dbReference>
<name>A0A2A4K8H8_HELVI</name>